<dbReference type="Proteomes" id="UP001279681">
    <property type="component" value="Unassembled WGS sequence"/>
</dbReference>
<proteinExistence type="predicted"/>
<reference evidence="2" key="1">
    <citation type="submission" date="2023-07" db="EMBL/GenBank/DDBJ databases">
        <authorList>
            <person name="Colorado M.A."/>
            <person name="Villamil L.M."/>
            <person name="Melo J.F."/>
            <person name="Rodriguez J.A."/>
            <person name="Ruiz R.Y."/>
        </authorList>
    </citation>
    <scope>NUCLEOTIDE SEQUENCE [LARGE SCALE GENOMIC DNA]</scope>
    <source>
        <strain evidence="2">C33</strain>
    </source>
</reference>
<protein>
    <submittedName>
        <fullName evidence="1">Uncharacterized protein</fullName>
    </submittedName>
</protein>
<evidence type="ECO:0000313" key="1">
    <source>
        <dbReference type="EMBL" id="MDX8335607.1"/>
    </source>
</evidence>
<accession>A0ABU4W7W7</accession>
<keyword evidence="2" id="KW-1185">Reference proteome</keyword>
<organism evidence="1 2">
    <name type="scientific">Candidatus Cetobacterium colombiensis</name>
    <dbReference type="NCBI Taxonomy" id="3073100"/>
    <lineage>
        <taxon>Bacteria</taxon>
        <taxon>Fusobacteriati</taxon>
        <taxon>Fusobacteriota</taxon>
        <taxon>Fusobacteriia</taxon>
        <taxon>Fusobacteriales</taxon>
        <taxon>Fusobacteriaceae</taxon>
        <taxon>Cetobacterium</taxon>
    </lineage>
</organism>
<dbReference type="EMBL" id="JAVIKH010000003">
    <property type="protein sequence ID" value="MDX8335607.1"/>
    <property type="molecule type" value="Genomic_DNA"/>
</dbReference>
<gene>
    <name evidence="1" type="ORF">RFV38_03675</name>
</gene>
<evidence type="ECO:0000313" key="2">
    <source>
        <dbReference type="Proteomes" id="UP001279681"/>
    </source>
</evidence>
<name>A0ABU4W7W7_9FUSO</name>
<sequence>MSMTEKEIDLQMRKALEKVPFEIKKIKFVLSIVKIVKRIKKIFKF</sequence>
<comment type="caution">
    <text evidence="1">The sequence shown here is derived from an EMBL/GenBank/DDBJ whole genome shotgun (WGS) entry which is preliminary data.</text>
</comment>
<dbReference type="RefSeq" id="WP_320313072.1">
    <property type="nucleotide sequence ID" value="NZ_JAVIKH010000003.1"/>
</dbReference>